<evidence type="ECO:0000256" key="7">
    <source>
        <dbReference type="ARBA" id="ARBA00023242"/>
    </source>
</evidence>
<dbReference type="OrthoDB" id="2143914at2759"/>
<dbReference type="PROSITE" id="PS50090">
    <property type="entry name" value="MYB_LIKE"/>
    <property type="match status" value="2"/>
</dbReference>
<comment type="subcellular location">
    <subcellularLocation>
        <location evidence="1">Nucleus</location>
    </subcellularLocation>
</comment>
<dbReference type="PANTHER" id="PTHR47995:SF18">
    <property type="entry name" value="TRANSCRIPTION FACTOR MYB65"/>
    <property type="match status" value="1"/>
</dbReference>
<reference evidence="11" key="1">
    <citation type="journal article" date="2023" name="Plant J.">
        <title>The genome of the king protea, Protea cynaroides.</title>
        <authorList>
            <person name="Chang J."/>
            <person name="Duong T.A."/>
            <person name="Schoeman C."/>
            <person name="Ma X."/>
            <person name="Roodt D."/>
            <person name="Barker N."/>
            <person name="Li Z."/>
            <person name="Van de Peer Y."/>
            <person name="Mizrachi E."/>
        </authorList>
    </citation>
    <scope>NUCLEOTIDE SEQUENCE</scope>
    <source>
        <tissue evidence="11">Young leaves</tissue>
    </source>
</reference>
<feature type="compositionally biased region" description="Low complexity" evidence="8">
    <location>
        <begin position="156"/>
        <end position="170"/>
    </location>
</feature>
<dbReference type="GO" id="GO:0005634">
    <property type="term" value="C:nucleus"/>
    <property type="evidence" value="ECO:0007669"/>
    <property type="project" value="UniProtKB-SubCell"/>
</dbReference>
<evidence type="ECO:0000313" key="12">
    <source>
        <dbReference type="Proteomes" id="UP001141806"/>
    </source>
</evidence>
<name>A0A9Q0L3J4_9MAGN</name>
<proteinExistence type="predicted"/>
<dbReference type="InterPro" id="IPR001005">
    <property type="entry name" value="SANT/Myb"/>
</dbReference>
<protein>
    <submittedName>
        <fullName evidence="11">Uncharacterized protein</fullName>
    </submittedName>
</protein>
<feature type="region of interest" description="Disordered" evidence="8">
    <location>
        <begin position="375"/>
        <end position="398"/>
    </location>
</feature>
<dbReference type="SUPFAM" id="SSF46689">
    <property type="entry name" value="Homeodomain-like"/>
    <property type="match status" value="1"/>
</dbReference>
<dbReference type="GO" id="GO:0003006">
    <property type="term" value="P:developmental process involved in reproduction"/>
    <property type="evidence" value="ECO:0007669"/>
    <property type="project" value="UniProtKB-ARBA"/>
</dbReference>
<organism evidence="11 12">
    <name type="scientific">Protea cynaroides</name>
    <dbReference type="NCBI Taxonomy" id="273540"/>
    <lineage>
        <taxon>Eukaryota</taxon>
        <taxon>Viridiplantae</taxon>
        <taxon>Streptophyta</taxon>
        <taxon>Embryophyta</taxon>
        <taxon>Tracheophyta</taxon>
        <taxon>Spermatophyta</taxon>
        <taxon>Magnoliopsida</taxon>
        <taxon>Proteales</taxon>
        <taxon>Proteaceae</taxon>
        <taxon>Protea</taxon>
    </lineage>
</organism>
<dbReference type="PROSITE" id="PS51294">
    <property type="entry name" value="HTH_MYB"/>
    <property type="match status" value="2"/>
</dbReference>
<keyword evidence="6" id="KW-0804">Transcription</keyword>
<evidence type="ECO:0000256" key="4">
    <source>
        <dbReference type="ARBA" id="ARBA00023125"/>
    </source>
</evidence>
<evidence type="ECO:0000256" key="3">
    <source>
        <dbReference type="ARBA" id="ARBA00023015"/>
    </source>
</evidence>
<dbReference type="PANTHER" id="PTHR47995">
    <property type="entry name" value="TRANSCRIPTION FACTOR MYB33-RELATED"/>
    <property type="match status" value="1"/>
</dbReference>
<accession>A0A9Q0L3J4</accession>
<keyword evidence="2" id="KW-0677">Repeat</keyword>
<keyword evidence="7" id="KW-0539">Nucleus</keyword>
<dbReference type="EMBL" id="JAMYWD010000001">
    <property type="protein sequence ID" value="KAJ4981888.1"/>
    <property type="molecule type" value="Genomic_DNA"/>
</dbReference>
<feature type="domain" description="HTH myb-type" evidence="10">
    <location>
        <begin position="74"/>
        <end position="128"/>
    </location>
</feature>
<feature type="domain" description="Myb-like" evidence="9">
    <location>
        <begin position="74"/>
        <end position="124"/>
    </location>
</feature>
<feature type="domain" description="Myb-like" evidence="9">
    <location>
        <begin position="21"/>
        <end position="73"/>
    </location>
</feature>
<keyword evidence="5" id="KW-0010">Activator</keyword>
<dbReference type="Pfam" id="PF00249">
    <property type="entry name" value="Myb_DNA-binding"/>
    <property type="match status" value="2"/>
</dbReference>
<comment type="caution">
    <text evidence="11">The sequence shown here is derived from an EMBL/GenBank/DDBJ whole genome shotgun (WGS) entry which is preliminary data.</text>
</comment>
<feature type="region of interest" description="Disordered" evidence="8">
    <location>
        <begin position="149"/>
        <end position="170"/>
    </location>
</feature>
<dbReference type="FunFam" id="1.10.10.60:FF:000119">
    <property type="entry name" value="Transcription factor GAMYB"/>
    <property type="match status" value="1"/>
</dbReference>
<dbReference type="InterPro" id="IPR009057">
    <property type="entry name" value="Homeodomain-like_sf"/>
</dbReference>
<evidence type="ECO:0000256" key="6">
    <source>
        <dbReference type="ARBA" id="ARBA00023163"/>
    </source>
</evidence>
<dbReference type="GO" id="GO:0003677">
    <property type="term" value="F:DNA binding"/>
    <property type="evidence" value="ECO:0007669"/>
    <property type="project" value="UniProtKB-KW"/>
</dbReference>
<evidence type="ECO:0000259" key="10">
    <source>
        <dbReference type="PROSITE" id="PS51294"/>
    </source>
</evidence>
<evidence type="ECO:0000256" key="1">
    <source>
        <dbReference type="ARBA" id="ARBA00004123"/>
    </source>
</evidence>
<feature type="domain" description="HTH myb-type" evidence="10">
    <location>
        <begin position="24"/>
        <end position="73"/>
    </location>
</feature>
<evidence type="ECO:0000259" key="9">
    <source>
        <dbReference type="PROSITE" id="PS50090"/>
    </source>
</evidence>
<dbReference type="FunFam" id="1.10.10.60:FF:000001">
    <property type="entry name" value="MYB-related transcription factor"/>
    <property type="match status" value="1"/>
</dbReference>
<keyword evidence="4" id="KW-0238">DNA-binding</keyword>
<keyword evidence="3" id="KW-0805">Transcription regulation</keyword>
<dbReference type="Proteomes" id="UP001141806">
    <property type="component" value="Unassembled WGS sequence"/>
</dbReference>
<dbReference type="CDD" id="cd00167">
    <property type="entry name" value="SANT"/>
    <property type="match status" value="2"/>
</dbReference>
<dbReference type="InterPro" id="IPR017930">
    <property type="entry name" value="Myb_dom"/>
</dbReference>
<dbReference type="GO" id="GO:0009555">
    <property type="term" value="P:pollen development"/>
    <property type="evidence" value="ECO:0007669"/>
    <property type="project" value="UniProtKB-ARBA"/>
</dbReference>
<evidence type="ECO:0000313" key="11">
    <source>
        <dbReference type="EMBL" id="KAJ4981888.1"/>
    </source>
</evidence>
<evidence type="ECO:0000256" key="5">
    <source>
        <dbReference type="ARBA" id="ARBA00023159"/>
    </source>
</evidence>
<sequence>MMPNNGVPATNNNDACGGSSSGVLKKGPWTATEDAILMEYVKKHGEGNWNAVQKNCGLCRCGKSCRLRWANHLRPNLKKGSFSPEEERLILELHAKHGNKWARMAAQLPGRTDNEIKNHWNTRVKRRHRAGLPLYPQDLQKRPTAFHLNQKTQTPSSQAQNLSTLQQQQQPKSNFGYPFSLLDSVNFPVAHHPAPFIPTPFYSTPQSNAPSPLFFQSTQLLNSSFFEFNPPPSFLRTPLDTKSGSPFSMKLELPSNQLSQPTGLLDALLPESQAVMASENSRRGGLLEEKCGLDGAPPSGLNFFESTTNPPLAAGMKAKEERIEESNSVEEDLSSLFGIMPSTMSVSEWYSDSGEMSNGQSSGVTDDEMGLEMQKQQLASSLSAPDLTDPNWTSWNNMPEIC</sequence>
<keyword evidence="12" id="KW-1185">Reference proteome</keyword>
<dbReference type="SMART" id="SM00717">
    <property type="entry name" value="SANT"/>
    <property type="match status" value="2"/>
</dbReference>
<evidence type="ECO:0000256" key="2">
    <source>
        <dbReference type="ARBA" id="ARBA00022737"/>
    </source>
</evidence>
<feature type="region of interest" description="Disordered" evidence="8">
    <location>
        <begin position="1"/>
        <end position="23"/>
    </location>
</feature>
<gene>
    <name evidence="11" type="ORF">NE237_032725</name>
</gene>
<evidence type="ECO:0000256" key="8">
    <source>
        <dbReference type="SAM" id="MobiDB-lite"/>
    </source>
</evidence>
<dbReference type="Gene3D" id="1.10.10.60">
    <property type="entry name" value="Homeodomain-like"/>
    <property type="match status" value="2"/>
</dbReference>
<dbReference type="AlphaFoldDB" id="A0A9Q0L3J4"/>